<evidence type="ECO:0000256" key="1">
    <source>
        <dbReference type="ARBA" id="ARBA00023002"/>
    </source>
</evidence>
<dbReference type="PANTHER" id="PTHR42862:SF1">
    <property type="entry name" value="DELTA-1-PYRROLINE-5-CARBOXYLATE DEHYDROGENASE 2, ISOFORM A-RELATED"/>
    <property type="match status" value="1"/>
</dbReference>
<feature type="region of interest" description="Disordered" evidence="3">
    <location>
        <begin position="61"/>
        <end position="80"/>
    </location>
</feature>
<keyword evidence="1" id="KW-0560">Oxidoreductase</keyword>
<reference evidence="5" key="1">
    <citation type="submission" date="2020-11" db="EMBL/GenBank/DDBJ databases">
        <authorList>
            <consortium name="DOE Joint Genome Institute"/>
            <person name="Ahrendt S."/>
            <person name="Riley R."/>
            <person name="Andreopoulos W."/>
            <person name="Labutti K."/>
            <person name="Pangilinan J."/>
            <person name="Ruiz-Duenas F.J."/>
            <person name="Barrasa J.M."/>
            <person name="Sanchez-Garcia M."/>
            <person name="Camarero S."/>
            <person name="Miyauchi S."/>
            <person name="Serrano A."/>
            <person name="Linde D."/>
            <person name="Babiker R."/>
            <person name="Drula E."/>
            <person name="Ayuso-Fernandez I."/>
            <person name="Pacheco R."/>
            <person name="Padilla G."/>
            <person name="Ferreira P."/>
            <person name="Barriuso J."/>
            <person name="Kellner H."/>
            <person name="Castanera R."/>
            <person name="Alfaro M."/>
            <person name="Ramirez L."/>
            <person name="Pisabarro A.G."/>
            <person name="Kuo A."/>
            <person name="Tritt A."/>
            <person name="Lipzen A."/>
            <person name="He G."/>
            <person name="Yan M."/>
            <person name="Ng V."/>
            <person name="Cullen D."/>
            <person name="Martin F."/>
            <person name="Rosso M.-N."/>
            <person name="Henrissat B."/>
            <person name="Hibbett D."/>
            <person name="Martinez A.T."/>
            <person name="Grigoriev I.V."/>
        </authorList>
    </citation>
    <scope>NUCLEOTIDE SEQUENCE</scope>
    <source>
        <strain evidence="5">AH 40177</strain>
    </source>
</reference>
<comment type="caution">
    <text evidence="5">The sequence shown here is derived from an EMBL/GenBank/DDBJ whole genome shotgun (WGS) entry which is preliminary data.</text>
</comment>
<evidence type="ECO:0000256" key="2">
    <source>
        <dbReference type="ARBA" id="ARBA00023027"/>
    </source>
</evidence>
<keyword evidence="2" id="KW-0520">NAD</keyword>
<evidence type="ECO:0000259" key="4">
    <source>
        <dbReference type="Pfam" id="PF00171"/>
    </source>
</evidence>
<dbReference type="InterPro" id="IPR016162">
    <property type="entry name" value="Ald_DH_N"/>
</dbReference>
<dbReference type="GO" id="GO:0010133">
    <property type="term" value="P:L-proline catabolic process to L-glutamate"/>
    <property type="evidence" value="ECO:0007669"/>
    <property type="project" value="TreeGrafter"/>
</dbReference>
<dbReference type="InterPro" id="IPR016161">
    <property type="entry name" value="Ald_DH/histidinol_DH"/>
</dbReference>
<dbReference type="OrthoDB" id="5322683at2759"/>
<proteinExistence type="predicted"/>
<evidence type="ECO:0000313" key="5">
    <source>
        <dbReference type="EMBL" id="KAF9063112.1"/>
    </source>
</evidence>
<evidence type="ECO:0000256" key="3">
    <source>
        <dbReference type="SAM" id="MobiDB-lite"/>
    </source>
</evidence>
<accession>A0A9P5PH74</accession>
<organism evidence="5 6">
    <name type="scientific">Rhodocollybia butyracea</name>
    <dbReference type="NCBI Taxonomy" id="206335"/>
    <lineage>
        <taxon>Eukaryota</taxon>
        <taxon>Fungi</taxon>
        <taxon>Dikarya</taxon>
        <taxon>Basidiomycota</taxon>
        <taxon>Agaricomycotina</taxon>
        <taxon>Agaricomycetes</taxon>
        <taxon>Agaricomycetidae</taxon>
        <taxon>Agaricales</taxon>
        <taxon>Marasmiineae</taxon>
        <taxon>Omphalotaceae</taxon>
        <taxon>Rhodocollybia</taxon>
    </lineage>
</organism>
<sequence>MVRFLSLLKVSCSIELYVASSIWDRGFEDQPLPEISGTIVGSLLNRANFIDPIHMLTVTSQSARAKDSKQSKEKDRQSRYSENVNLTDGYNDDHLELSTEGLIGKLVKQPIPHDHAKDLCARTRSRSRQRRSQLKQNENIPWNIRAAIFLEAADLNARLAEVLLLSRIEFRPLEGFVFAVMPFNFTAIGRNLCATLALMGNKIVWKPSPTATYSDYIVHQIFAEAGSPVHLQAGEGHYGKYGQVRGVPEDYQSTEVRNAVIQAVRGAFAYQSQKCSALSRFAALRLLVNLDWRLQGSASNVICSSSIIHVHADANGHLFRGRTALDKITSYIHMWELKSSFIGGTGYASNSYFIQPTVILTKDPHVVTMVKEIFGPVITVSVSKL</sequence>
<dbReference type="InterPro" id="IPR016163">
    <property type="entry name" value="Ald_DH_C"/>
</dbReference>
<dbReference type="AlphaFoldDB" id="A0A9P5PH74"/>
<dbReference type="SUPFAM" id="SSF53720">
    <property type="entry name" value="ALDH-like"/>
    <property type="match status" value="1"/>
</dbReference>
<gene>
    <name evidence="5" type="ORF">BDP27DRAFT_1368309</name>
</gene>
<feature type="domain" description="Aldehyde dehydrogenase" evidence="4">
    <location>
        <begin position="253"/>
        <end position="381"/>
    </location>
</feature>
<dbReference type="InterPro" id="IPR015590">
    <property type="entry name" value="Aldehyde_DH_dom"/>
</dbReference>
<dbReference type="Gene3D" id="3.40.605.10">
    <property type="entry name" value="Aldehyde Dehydrogenase, Chain A, domain 1"/>
    <property type="match status" value="1"/>
</dbReference>
<protein>
    <submittedName>
        <fullName evidence="5">Aldehyde/histidinol dehydrogenase</fullName>
    </submittedName>
</protein>
<name>A0A9P5PH74_9AGAR</name>
<dbReference type="GO" id="GO:0005759">
    <property type="term" value="C:mitochondrial matrix"/>
    <property type="evidence" value="ECO:0007669"/>
    <property type="project" value="TreeGrafter"/>
</dbReference>
<dbReference type="Gene3D" id="3.40.309.10">
    <property type="entry name" value="Aldehyde Dehydrogenase, Chain A, domain 2"/>
    <property type="match status" value="1"/>
</dbReference>
<keyword evidence="6" id="KW-1185">Reference proteome</keyword>
<dbReference type="PANTHER" id="PTHR42862">
    <property type="entry name" value="DELTA-1-PYRROLINE-5-CARBOXYLATE DEHYDROGENASE 1, ISOFORM A-RELATED"/>
    <property type="match status" value="1"/>
</dbReference>
<dbReference type="EMBL" id="JADNRY010000154">
    <property type="protein sequence ID" value="KAF9063112.1"/>
    <property type="molecule type" value="Genomic_DNA"/>
</dbReference>
<dbReference type="Pfam" id="PF00171">
    <property type="entry name" value="Aldedh"/>
    <property type="match status" value="2"/>
</dbReference>
<feature type="compositionally biased region" description="Basic and acidic residues" evidence="3">
    <location>
        <begin position="64"/>
        <end position="79"/>
    </location>
</feature>
<dbReference type="GO" id="GO:0003842">
    <property type="term" value="F:L-glutamate gamma-semialdehyde dehydrogenase activity"/>
    <property type="evidence" value="ECO:0007669"/>
    <property type="project" value="TreeGrafter"/>
</dbReference>
<dbReference type="Proteomes" id="UP000772434">
    <property type="component" value="Unassembled WGS sequence"/>
</dbReference>
<feature type="domain" description="Aldehyde dehydrogenase" evidence="4">
    <location>
        <begin position="169"/>
        <end position="229"/>
    </location>
</feature>
<evidence type="ECO:0000313" key="6">
    <source>
        <dbReference type="Proteomes" id="UP000772434"/>
    </source>
</evidence>
<dbReference type="InterPro" id="IPR050485">
    <property type="entry name" value="Proline_metab_enzyme"/>
</dbReference>